<evidence type="ECO:0000256" key="3">
    <source>
        <dbReference type="ARBA" id="ARBA00023163"/>
    </source>
</evidence>
<feature type="transmembrane region" description="Helical" evidence="4">
    <location>
        <begin position="71"/>
        <end position="87"/>
    </location>
</feature>
<dbReference type="PANTHER" id="PTHR43280">
    <property type="entry name" value="ARAC-FAMILY TRANSCRIPTIONAL REGULATOR"/>
    <property type="match status" value="1"/>
</dbReference>
<dbReference type="InterPro" id="IPR009057">
    <property type="entry name" value="Homeodomain-like_sf"/>
</dbReference>
<dbReference type="SUPFAM" id="SSF46689">
    <property type="entry name" value="Homeodomain-like"/>
    <property type="match status" value="1"/>
</dbReference>
<evidence type="ECO:0000313" key="7">
    <source>
        <dbReference type="Proteomes" id="UP001144341"/>
    </source>
</evidence>
<feature type="transmembrane region" description="Helical" evidence="4">
    <location>
        <begin position="6"/>
        <end position="25"/>
    </location>
</feature>
<evidence type="ECO:0000256" key="2">
    <source>
        <dbReference type="ARBA" id="ARBA00023125"/>
    </source>
</evidence>
<comment type="caution">
    <text evidence="6">The sequence shown here is derived from an EMBL/GenBank/DDBJ whole genome shotgun (WGS) entry which is preliminary data.</text>
</comment>
<feature type="transmembrane region" description="Helical" evidence="4">
    <location>
        <begin position="32"/>
        <end position="51"/>
    </location>
</feature>
<proteinExistence type="predicted"/>
<gene>
    <name evidence="6" type="ORF">O0931_10940</name>
</gene>
<evidence type="ECO:0000259" key="5">
    <source>
        <dbReference type="PROSITE" id="PS01124"/>
    </source>
</evidence>
<name>A0ABT4KY09_9SPHI</name>
<keyword evidence="3" id="KW-0804">Transcription</keyword>
<dbReference type="PROSITE" id="PS01124">
    <property type="entry name" value="HTH_ARAC_FAMILY_2"/>
    <property type="match status" value="1"/>
</dbReference>
<keyword evidence="4" id="KW-0812">Transmembrane</keyword>
<dbReference type="Gene3D" id="1.10.10.60">
    <property type="entry name" value="Homeodomain-like"/>
    <property type="match status" value="2"/>
</dbReference>
<protein>
    <submittedName>
        <fullName evidence="6">AraC family transcriptional regulator</fullName>
    </submittedName>
</protein>
<organism evidence="6 7">
    <name type="scientific">Pedobacter rhodius</name>
    <dbReference type="NCBI Taxonomy" id="3004098"/>
    <lineage>
        <taxon>Bacteria</taxon>
        <taxon>Pseudomonadati</taxon>
        <taxon>Bacteroidota</taxon>
        <taxon>Sphingobacteriia</taxon>
        <taxon>Sphingobacteriales</taxon>
        <taxon>Sphingobacteriaceae</taxon>
        <taxon>Pedobacter</taxon>
    </lineage>
</organism>
<dbReference type="SMART" id="SM00342">
    <property type="entry name" value="HTH_ARAC"/>
    <property type="match status" value="1"/>
</dbReference>
<feature type="transmembrane region" description="Helical" evidence="4">
    <location>
        <begin position="181"/>
        <end position="202"/>
    </location>
</feature>
<keyword evidence="2" id="KW-0238">DNA-binding</keyword>
<keyword evidence="1" id="KW-0805">Transcription regulation</keyword>
<accession>A0ABT4KY09</accession>
<feature type="transmembrane region" description="Helical" evidence="4">
    <location>
        <begin position="99"/>
        <end position="118"/>
    </location>
</feature>
<keyword evidence="7" id="KW-1185">Reference proteome</keyword>
<feature type="transmembrane region" description="Helical" evidence="4">
    <location>
        <begin position="222"/>
        <end position="239"/>
    </location>
</feature>
<reference evidence="6" key="1">
    <citation type="submission" date="2022-12" db="EMBL/GenBank/DDBJ databases">
        <title>Genome sequence of SJ11.</title>
        <authorList>
            <person name="Woo H."/>
        </authorList>
    </citation>
    <scope>NUCLEOTIDE SEQUENCE</scope>
    <source>
        <strain evidence="6">SJ11</strain>
    </source>
</reference>
<evidence type="ECO:0000256" key="1">
    <source>
        <dbReference type="ARBA" id="ARBA00023015"/>
    </source>
</evidence>
<keyword evidence="4" id="KW-1133">Transmembrane helix</keyword>
<dbReference type="InterPro" id="IPR018060">
    <property type="entry name" value="HTH_AraC"/>
</dbReference>
<dbReference type="Proteomes" id="UP001144341">
    <property type="component" value="Unassembled WGS sequence"/>
</dbReference>
<dbReference type="Pfam" id="PF12833">
    <property type="entry name" value="HTH_18"/>
    <property type="match status" value="1"/>
</dbReference>
<dbReference type="RefSeq" id="WP_269415615.1">
    <property type="nucleotide sequence ID" value="NZ_JAPWGL010000003.1"/>
</dbReference>
<evidence type="ECO:0000256" key="4">
    <source>
        <dbReference type="SAM" id="Phobius"/>
    </source>
</evidence>
<feature type="domain" description="HTH araC/xylS-type" evidence="5">
    <location>
        <begin position="283"/>
        <end position="391"/>
    </location>
</feature>
<dbReference type="PANTHER" id="PTHR43280:SF29">
    <property type="entry name" value="ARAC-FAMILY TRANSCRIPTIONAL REGULATOR"/>
    <property type="match status" value="1"/>
</dbReference>
<evidence type="ECO:0000313" key="6">
    <source>
        <dbReference type="EMBL" id="MCZ4223815.1"/>
    </source>
</evidence>
<dbReference type="EMBL" id="JAPWGL010000003">
    <property type="protein sequence ID" value="MCZ4223815.1"/>
    <property type="molecule type" value="Genomic_DNA"/>
</dbReference>
<feature type="transmembrane region" description="Helical" evidence="4">
    <location>
        <begin position="148"/>
        <end position="169"/>
    </location>
</feature>
<keyword evidence="4" id="KW-0472">Membrane</keyword>
<sequence length="395" mass="45410">MNPVFLGVIGAIFIFSVVIVKLFLYGHHKRQLSILLSISVTGIIWYALIYLLTNSGEIRNYPSLFNKGLPLYYLIAPCLFLYIRGSLNESFSELRRKDFLHLILIIPAILDVLPYNLLSNAEQQIIVDRIATDLNFAFSRSRYIVNPLHWLAFPASACVYTCLQVNLIHKASKTRSINHKNVIWLYFFTAICGLIFFGILAIDFSVLNNVHKAWFMLNESNLVFLLCFCLLTLSFLFFLNPEFIYGLNKTGLIRVIKEPQIGEKIIPNLKSEKTDFKARKVDDNLIGLLENFINDKQIFRQAGLTLSEFASLINVPNHKLTEVFNQHYKVNFNSYINNLRIEYVKERLDSGDWKQFTLEAIAKEAGFSSRNTFFLAFKKATGSTPSVYIANLKRK</sequence>